<organism evidence="2 3">
    <name type="scientific">Cellulomonas chengniuliangii</name>
    <dbReference type="NCBI Taxonomy" id="2968084"/>
    <lineage>
        <taxon>Bacteria</taxon>
        <taxon>Bacillati</taxon>
        <taxon>Actinomycetota</taxon>
        <taxon>Actinomycetes</taxon>
        <taxon>Micrococcales</taxon>
        <taxon>Cellulomonadaceae</taxon>
        <taxon>Cellulomonas</taxon>
    </lineage>
</organism>
<accession>A0ABY5L1I7</accession>
<evidence type="ECO:0000313" key="3">
    <source>
        <dbReference type="Proteomes" id="UP001316189"/>
    </source>
</evidence>
<name>A0ABY5L1I7_9CELL</name>
<evidence type="ECO:0000256" key="1">
    <source>
        <dbReference type="SAM" id="MobiDB-lite"/>
    </source>
</evidence>
<reference evidence="2 3" key="1">
    <citation type="submission" date="2022-07" db="EMBL/GenBank/DDBJ databases">
        <title>Novel species in genus cellulomonas.</title>
        <authorList>
            <person name="Ye L."/>
        </authorList>
    </citation>
    <scope>NUCLEOTIDE SEQUENCE [LARGE SCALE GENOMIC DNA]</scope>
    <source>
        <strain evidence="3">zg-Y338</strain>
    </source>
</reference>
<dbReference type="InterPro" id="IPR027417">
    <property type="entry name" value="P-loop_NTPase"/>
</dbReference>
<dbReference type="InterPro" id="IPR050625">
    <property type="entry name" value="ParA/MinD_ATPase"/>
</dbReference>
<feature type="compositionally biased region" description="Low complexity" evidence="1">
    <location>
        <begin position="96"/>
        <end position="117"/>
    </location>
</feature>
<sequence>MSEPGAVAQDVHTEDAVQAVVRADGTGEIVIEGIVQRVATGSMAEAGAAVTGLIAELAGRAGHPLPAEVEDPDGRWSLVIHPDGTVEEAPPGGAGDAAAPDTVAGGAHTGGRTTRTTRSTRRPEAAEPEAGPLPTLDDLLATRSQSPTGPAEHGWQVAVRRATLGLVSVGPGRNEHRHRDNVRAVQRSLDGPKTIVVMNPKGGAHKTTATLLLASTFGIHRGGYTLAWDNNETRGTLGWRSEHARHTNTAVNLLQNLSRFTDLQVARVGDLDNYVRSQGSAQFDVLASDEDAASAASVDAEAFGELHGTLERFYRVMVVDTGNNMRASNWQAAIDVADQLVVVSTVREDTAQSAAWALDALRATGHDDLIRRAVTVLSAPAPRVDRRLRRRLHEHFGALTRSVIDVPYDRGLVSGGPIGYDALSRRTREAWLQVTAEVADGL</sequence>
<dbReference type="EMBL" id="CP101988">
    <property type="protein sequence ID" value="UUI75810.1"/>
    <property type="molecule type" value="Genomic_DNA"/>
</dbReference>
<dbReference type="SUPFAM" id="SSF52540">
    <property type="entry name" value="P-loop containing nucleoside triphosphate hydrolases"/>
    <property type="match status" value="1"/>
</dbReference>
<protein>
    <submittedName>
        <fullName evidence="2">Chromosome partitioning protein</fullName>
    </submittedName>
</protein>
<evidence type="ECO:0000313" key="2">
    <source>
        <dbReference type="EMBL" id="UUI75810.1"/>
    </source>
</evidence>
<dbReference type="RefSeq" id="WP_256813766.1">
    <property type="nucleotide sequence ID" value="NZ_CP101988.1"/>
</dbReference>
<keyword evidence="3" id="KW-1185">Reference proteome</keyword>
<feature type="region of interest" description="Disordered" evidence="1">
    <location>
        <begin position="85"/>
        <end position="137"/>
    </location>
</feature>
<dbReference type="Gene3D" id="3.40.50.300">
    <property type="entry name" value="P-loop containing nucleotide triphosphate hydrolases"/>
    <property type="match status" value="1"/>
</dbReference>
<dbReference type="PANTHER" id="PTHR43384:SF14">
    <property type="entry name" value="ESX-1 SECRETION-ASSOCIATED PROTEIN ESPI"/>
    <property type="match status" value="1"/>
</dbReference>
<proteinExistence type="predicted"/>
<dbReference type="PANTHER" id="PTHR43384">
    <property type="entry name" value="SEPTUM SITE-DETERMINING PROTEIN MIND HOMOLOG, CHLOROPLASTIC-RELATED"/>
    <property type="match status" value="1"/>
</dbReference>
<dbReference type="Proteomes" id="UP001316189">
    <property type="component" value="Chromosome"/>
</dbReference>
<gene>
    <name evidence="2" type="ORF">NP064_02530</name>
</gene>